<evidence type="ECO:0000256" key="1">
    <source>
        <dbReference type="SAM" id="MobiDB-lite"/>
    </source>
</evidence>
<sequence>MTRKPGTGGSGDQGASDEAELAALVAEFSFRKTYRPTDELAEPDEVPHGPSGTAMGDGPSPVHGSADPDAP</sequence>
<organism evidence="2 4">
    <name type="scientific">Streptomyces nanshensis</name>
    <dbReference type="NCBI Taxonomy" id="518642"/>
    <lineage>
        <taxon>Bacteria</taxon>
        <taxon>Bacillati</taxon>
        <taxon>Actinomycetota</taxon>
        <taxon>Actinomycetes</taxon>
        <taxon>Kitasatosporales</taxon>
        <taxon>Streptomycetaceae</taxon>
        <taxon>Streptomyces</taxon>
    </lineage>
</organism>
<name>A0A1E7LW36_9ACTN</name>
<dbReference type="AlphaFoldDB" id="A0A1E7LW36"/>
<gene>
    <name evidence="2" type="ORF">AN221_12065</name>
    <name evidence="3" type="ORF">AN221_12080</name>
</gene>
<dbReference type="RefSeq" id="WP_070200989.1">
    <property type="nucleotide sequence ID" value="NZ_LJGZ01000022.1"/>
</dbReference>
<evidence type="ECO:0000313" key="3">
    <source>
        <dbReference type="EMBL" id="OEV20452.1"/>
    </source>
</evidence>
<evidence type="ECO:0000313" key="2">
    <source>
        <dbReference type="EMBL" id="OEV20450.1"/>
    </source>
</evidence>
<dbReference type="PATRIC" id="fig|518642.7.peg.5384"/>
<dbReference type="OrthoDB" id="4328362at2"/>
<comment type="caution">
    <text evidence="2">The sequence shown here is derived from an EMBL/GenBank/DDBJ whole genome shotgun (WGS) entry which is preliminary data.</text>
</comment>
<proteinExistence type="predicted"/>
<reference evidence="2 4" key="1">
    <citation type="journal article" date="2016" name="Front. Microbiol.">
        <title>Comparative Genomics Analysis of Streptomyces Species Reveals Their Adaptation to the Marine Environment and Their Diversity at the Genomic Level.</title>
        <authorList>
            <person name="Tian X."/>
            <person name="Zhang Z."/>
            <person name="Yang T."/>
            <person name="Chen M."/>
            <person name="Li J."/>
            <person name="Chen F."/>
            <person name="Yang J."/>
            <person name="Li W."/>
            <person name="Zhang B."/>
            <person name="Zhang Z."/>
            <person name="Wu J."/>
            <person name="Zhang C."/>
            <person name="Long L."/>
            <person name="Xiao J."/>
        </authorList>
    </citation>
    <scope>NUCLEOTIDE SEQUENCE [LARGE SCALE GENOMIC DNA]</scope>
    <source>
        <strain evidence="2 4">SCSIO M10372</strain>
    </source>
</reference>
<feature type="region of interest" description="Disordered" evidence="1">
    <location>
        <begin position="33"/>
        <end position="71"/>
    </location>
</feature>
<accession>A0A1E7LW36</accession>
<dbReference type="EMBL" id="LJGZ01000022">
    <property type="protein sequence ID" value="OEV20450.1"/>
    <property type="molecule type" value="Genomic_DNA"/>
</dbReference>
<dbReference type="Proteomes" id="UP000175971">
    <property type="component" value="Unassembled WGS sequence"/>
</dbReference>
<keyword evidence="4" id="KW-1185">Reference proteome</keyword>
<dbReference type="EMBL" id="LJGZ01000022">
    <property type="protein sequence ID" value="OEV20452.1"/>
    <property type="molecule type" value="Genomic_DNA"/>
</dbReference>
<protein>
    <submittedName>
        <fullName evidence="2">Uncharacterized protein</fullName>
    </submittedName>
</protein>
<evidence type="ECO:0000313" key="4">
    <source>
        <dbReference type="Proteomes" id="UP000175971"/>
    </source>
</evidence>